<dbReference type="AlphaFoldDB" id="G0U9Z8"/>
<protein>
    <submittedName>
        <fullName evidence="2">Uncharacterized protein</fullName>
    </submittedName>
</protein>
<dbReference type="EMBL" id="HE573027">
    <property type="protein sequence ID" value="CCC52629.1"/>
    <property type="molecule type" value="Genomic_DNA"/>
</dbReference>
<evidence type="ECO:0000256" key="1">
    <source>
        <dbReference type="SAM" id="MobiDB-lite"/>
    </source>
</evidence>
<evidence type="ECO:0000313" key="2">
    <source>
        <dbReference type="EMBL" id="CCC52629.1"/>
    </source>
</evidence>
<organism evidence="2">
    <name type="scientific">Trypanosoma vivax (strain Y486)</name>
    <dbReference type="NCBI Taxonomy" id="1055687"/>
    <lineage>
        <taxon>Eukaryota</taxon>
        <taxon>Discoba</taxon>
        <taxon>Euglenozoa</taxon>
        <taxon>Kinetoplastea</taxon>
        <taxon>Metakinetoplastina</taxon>
        <taxon>Trypanosomatida</taxon>
        <taxon>Trypanosomatidae</taxon>
        <taxon>Trypanosoma</taxon>
        <taxon>Duttonella</taxon>
    </lineage>
</organism>
<sequence>MLMGNRIERKGGGYVLLRSATRCSLPFHSHFSSWFPQLLNEANTKSCTRKNMSIPDRQAISPTSCWSVSARTRRHGWALVSGTATRVSVHSLSLVSIDQCMKEAVTLPQNARAFYQPSYSVAPITSMDSSIRSDFYCCRHIPRFKPAVGSISPPSYHMTQQAPRKSRDDDSNTKECGAAGEGES</sequence>
<accession>G0U9Z8</accession>
<gene>
    <name evidence="2" type="ORF">TVY486_1101140</name>
</gene>
<feature type="region of interest" description="Disordered" evidence="1">
    <location>
        <begin position="149"/>
        <end position="184"/>
    </location>
</feature>
<name>G0U9Z8_TRYVY</name>
<proteinExistence type="predicted"/>
<reference evidence="2" key="1">
    <citation type="journal article" date="2012" name="Proc. Natl. Acad. Sci. U.S.A.">
        <title>Antigenic diversity is generated by distinct evolutionary mechanisms in African trypanosome species.</title>
        <authorList>
            <person name="Jackson A.P."/>
            <person name="Berry A."/>
            <person name="Aslett M."/>
            <person name="Allison H.C."/>
            <person name="Burton P."/>
            <person name="Vavrova-Anderson J."/>
            <person name="Brown R."/>
            <person name="Browne H."/>
            <person name="Corton N."/>
            <person name="Hauser H."/>
            <person name="Gamble J."/>
            <person name="Gilderthorp R."/>
            <person name="Marcello L."/>
            <person name="McQuillan J."/>
            <person name="Otto T.D."/>
            <person name="Quail M.A."/>
            <person name="Sanders M.J."/>
            <person name="van Tonder A."/>
            <person name="Ginger M.L."/>
            <person name="Field M.C."/>
            <person name="Barry J.D."/>
            <person name="Hertz-Fowler C."/>
            <person name="Berriman M."/>
        </authorList>
    </citation>
    <scope>NUCLEOTIDE SEQUENCE</scope>
    <source>
        <strain evidence="2">Y486</strain>
    </source>
</reference>